<evidence type="ECO:0008006" key="4">
    <source>
        <dbReference type="Google" id="ProtNLM"/>
    </source>
</evidence>
<protein>
    <recommendedName>
        <fullName evidence="4">DUF2062 domain-containing protein</fullName>
    </recommendedName>
</protein>
<dbReference type="VEuPathDB" id="TriTrypDB:TRSC58_02459"/>
<feature type="transmembrane region" description="Helical" evidence="1">
    <location>
        <begin position="75"/>
        <end position="95"/>
    </location>
</feature>
<evidence type="ECO:0000313" key="2">
    <source>
        <dbReference type="EMBL" id="ESL09816.1"/>
    </source>
</evidence>
<reference evidence="2 3" key="1">
    <citation type="submission" date="2013-07" db="EMBL/GenBank/DDBJ databases">
        <authorList>
            <person name="Stoco P.H."/>
            <person name="Wagner G."/>
            <person name="Gerber A."/>
            <person name="Zaha A."/>
            <person name="Thompson C."/>
            <person name="Bartholomeu D.C."/>
            <person name="Luckemeyer D.D."/>
            <person name="Bahia D."/>
            <person name="Loreto E."/>
            <person name="Prestes E.B."/>
            <person name="Lima F.M."/>
            <person name="Rodrigues-Luiz G."/>
            <person name="Vallejo G.A."/>
            <person name="Filho J.F."/>
            <person name="Monteiro K.M."/>
            <person name="Tyler K.M."/>
            <person name="de Almeida L.G."/>
            <person name="Ortiz M.F."/>
            <person name="Siervo M.A."/>
            <person name="de Moraes M.H."/>
            <person name="Cunha O.L."/>
            <person name="Mendonca-Neto R."/>
            <person name="Silva R."/>
            <person name="Teixeira S.M."/>
            <person name="Murta S.M."/>
            <person name="Sincero T.C."/>
            <person name="Mendes T.A."/>
            <person name="Urmenyi T.P."/>
            <person name="Silva V.G."/>
            <person name="da Rocha W.D."/>
            <person name="Andersson B."/>
            <person name="Romanha A.J."/>
            <person name="Steindel M."/>
            <person name="de Vasconcelos A.T."/>
            <person name="Grisard E.C."/>
        </authorList>
    </citation>
    <scope>NUCLEOTIDE SEQUENCE [LARGE SCALE GENOMIC DNA]</scope>
    <source>
        <strain evidence="2 3">SC58</strain>
    </source>
</reference>
<accession>A0A061J6P2</accession>
<dbReference type="AlphaFoldDB" id="A0A061J6P2"/>
<evidence type="ECO:0000313" key="3">
    <source>
        <dbReference type="Proteomes" id="UP000031737"/>
    </source>
</evidence>
<dbReference type="Proteomes" id="UP000031737">
    <property type="component" value="Unassembled WGS sequence"/>
</dbReference>
<gene>
    <name evidence="2" type="ORF">TRSC58_02459</name>
</gene>
<proteinExistence type="predicted"/>
<keyword evidence="3" id="KW-1185">Reference proteome</keyword>
<keyword evidence="1" id="KW-1133">Transmembrane helix</keyword>
<keyword evidence="1" id="KW-0472">Membrane</keyword>
<organism evidence="2 3">
    <name type="scientific">Trypanosoma rangeli SC58</name>
    <dbReference type="NCBI Taxonomy" id="429131"/>
    <lineage>
        <taxon>Eukaryota</taxon>
        <taxon>Discoba</taxon>
        <taxon>Euglenozoa</taxon>
        <taxon>Kinetoplastea</taxon>
        <taxon>Metakinetoplastina</taxon>
        <taxon>Trypanosomatida</taxon>
        <taxon>Trypanosomatidae</taxon>
        <taxon>Trypanosoma</taxon>
        <taxon>Herpetosoma</taxon>
    </lineage>
</organism>
<keyword evidence="1" id="KW-0812">Transmembrane</keyword>
<feature type="transmembrane region" description="Helical" evidence="1">
    <location>
        <begin position="132"/>
        <end position="151"/>
    </location>
</feature>
<name>A0A061J6P2_TRYRA</name>
<evidence type="ECO:0000256" key="1">
    <source>
        <dbReference type="SAM" id="Phobius"/>
    </source>
</evidence>
<comment type="caution">
    <text evidence="2">The sequence shown here is derived from an EMBL/GenBank/DDBJ whole genome shotgun (WGS) entry which is preliminary data.</text>
</comment>
<sequence length="164" mass="18004">MLLVASEFILVPMGWLRDAVLHRLVVPCRELTLRRLMVALSAGTIGGVFPVPMLTSVATLIICRVLRCSSLEATLATSVNLLLTPLELFLVVPFASVTASVVGSDTNQFTATALYQSTELGFVHFIRNSATLLIYSCICWVCFGFPLLHIIHSFQSRWGDAKYA</sequence>
<dbReference type="OrthoDB" id="1914153at2759"/>
<feature type="transmembrane region" description="Helical" evidence="1">
    <location>
        <begin position="36"/>
        <end position="63"/>
    </location>
</feature>
<dbReference type="EMBL" id="AUPL01002459">
    <property type="protein sequence ID" value="ESL09816.1"/>
    <property type="molecule type" value="Genomic_DNA"/>
</dbReference>